<dbReference type="Proteomes" id="UP001569963">
    <property type="component" value="Unassembled WGS sequence"/>
</dbReference>
<name>A0ABV4Q5U1_9ACTN</name>
<dbReference type="RefSeq" id="WP_371947890.1">
    <property type="nucleotide sequence ID" value="NZ_JAXCEI010000002.1"/>
</dbReference>
<comment type="caution">
    <text evidence="3">The sequence shown here is derived from an EMBL/GenBank/DDBJ whole genome shotgun (WGS) entry which is preliminary data.</text>
</comment>
<evidence type="ECO:0000313" key="4">
    <source>
        <dbReference type="Proteomes" id="UP001569963"/>
    </source>
</evidence>
<dbReference type="SUPFAM" id="SSF81606">
    <property type="entry name" value="PP2C-like"/>
    <property type="match status" value="1"/>
</dbReference>
<dbReference type="InterPro" id="IPR036457">
    <property type="entry name" value="PPM-type-like_dom_sf"/>
</dbReference>
<protein>
    <submittedName>
        <fullName evidence="3">Protein phosphatase 2C domain-containing protein</fullName>
    </submittedName>
</protein>
<dbReference type="InterPro" id="IPR001932">
    <property type="entry name" value="PPM-type_phosphatase-like_dom"/>
</dbReference>
<dbReference type="EMBL" id="JAXCEI010000002">
    <property type="protein sequence ID" value="MFA1538499.1"/>
    <property type="molecule type" value="Genomic_DNA"/>
</dbReference>
<keyword evidence="4" id="KW-1185">Reference proteome</keyword>
<sequence length="363" mass="38086">MSFGQFVLAFVSGACGLAGLRQLALALPGAPWTRPRAPWTGGGAPAADRRPAALPAAPPPAPDPDLVRYTGRRPAAVSVALPETVLEGRSSLQAEGGCVGRVTIRAASCRGSAHMRDGKPRQDAFCVGASADGRWIVAAVADGVGSTAHAEVAAQAAVAAAVRLTEQAVTERAPAERTLGGRGRGGFGPRDWEPVFRRTAAEIDDRLRTVGGGPGSPRPGRTTLLVLLAPADPRPGRTVHIAAVGDSPALLLRPAAGEWSFALGPGRPSGHVRDDITPALPPGLDDLRATTFEWEPDEVLMLATDGFATALGNRSELSVSLAEEWGRPPDLLRFVRDVDFRRATFTDDRTVVALWPGTHDRRC</sequence>
<evidence type="ECO:0000313" key="3">
    <source>
        <dbReference type="EMBL" id="MFA1538499.1"/>
    </source>
</evidence>
<dbReference type="Gene3D" id="3.60.40.10">
    <property type="entry name" value="PPM-type phosphatase domain"/>
    <property type="match status" value="1"/>
</dbReference>
<reference evidence="3 4" key="1">
    <citation type="submission" date="2023-11" db="EMBL/GenBank/DDBJ databases">
        <title>Actinomadura monticuli sp. nov., isolated from volcanic ash.</title>
        <authorList>
            <person name="Lee S.D."/>
            <person name="Yang H."/>
            <person name="Kim I.S."/>
        </authorList>
    </citation>
    <scope>NUCLEOTIDE SEQUENCE [LARGE SCALE GENOMIC DNA]</scope>
    <source>
        <strain evidence="3 4">DLS-62</strain>
    </source>
</reference>
<feature type="domain" description="PPM-type phosphatase" evidence="2">
    <location>
        <begin position="103"/>
        <end position="338"/>
    </location>
</feature>
<dbReference type="Pfam" id="PF13672">
    <property type="entry name" value="PP2C_2"/>
    <property type="match status" value="1"/>
</dbReference>
<accession>A0ABV4Q5U1</accession>
<feature type="region of interest" description="Disordered" evidence="1">
    <location>
        <begin position="31"/>
        <end position="63"/>
    </location>
</feature>
<gene>
    <name evidence="3" type="ORF">SM611_06105</name>
</gene>
<proteinExistence type="predicted"/>
<evidence type="ECO:0000259" key="2">
    <source>
        <dbReference type="PROSITE" id="PS51746"/>
    </source>
</evidence>
<evidence type="ECO:0000256" key="1">
    <source>
        <dbReference type="SAM" id="MobiDB-lite"/>
    </source>
</evidence>
<dbReference type="PROSITE" id="PS51746">
    <property type="entry name" value="PPM_2"/>
    <property type="match status" value="1"/>
</dbReference>
<dbReference type="SMART" id="SM00331">
    <property type="entry name" value="PP2C_SIG"/>
    <property type="match status" value="1"/>
</dbReference>
<organism evidence="3 4">
    <name type="scientific">Actinomadura monticuli</name>
    <dbReference type="NCBI Taxonomy" id="3097367"/>
    <lineage>
        <taxon>Bacteria</taxon>
        <taxon>Bacillati</taxon>
        <taxon>Actinomycetota</taxon>
        <taxon>Actinomycetes</taxon>
        <taxon>Streptosporangiales</taxon>
        <taxon>Thermomonosporaceae</taxon>
        <taxon>Actinomadura</taxon>
    </lineage>
</organism>